<feature type="compositionally biased region" description="Polar residues" evidence="1">
    <location>
        <begin position="1"/>
        <end position="18"/>
    </location>
</feature>
<dbReference type="Proteomes" id="UP001219934">
    <property type="component" value="Unassembled WGS sequence"/>
</dbReference>
<feature type="region of interest" description="Disordered" evidence="1">
    <location>
        <begin position="1"/>
        <end position="22"/>
    </location>
</feature>
<proteinExistence type="predicted"/>
<accession>A0AAD6FPB0</accession>
<reference evidence="2" key="1">
    <citation type="submission" date="2022-11" db="EMBL/GenBank/DDBJ databases">
        <title>Chromosome-level genome of Pogonophryne albipinna.</title>
        <authorList>
            <person name="Jo E."/>
        </authorList>
    </citation>
    <scope>NUCLEOTIDE SEQUENCE</scope>
    <source>
        <strain evidence="2">SGF0006</strain>
        <tissue evidence="2">Muscle</tissue>
    </source>
</reference>
<protein>
    <submittedName>
        <fullName evidence="2">Uncharacterized protein</fullName>
    </submittedName>
</protein>
<sequence length="99" mass="10798">MKSVKSLQSLYTGDTRSGAQRDLQSVPDKDFCILTRKKKGDPWDVCVSGAQRSGHDSVGVHQLVSQIARHTGGDPRPGDGGGVQLETLTHTLRNTYVHR</sequence>
<comment type="caution">
    <text evidence="2">The sequence shown here is derived from an EMBL/GenBank/DDBJ whole genome shotgun (WGS) entry which is preliminary data.</text>
</comment>
<name>A0AAD6FPB0_9TELE</name>
<dbReference type="AlphaFoldDB" id="A0AAD6FPB0"/>
<gene>
    <name evidence="2" type="ORF">JOQ06_005271</name>
</gene>
<dbReference type="EMBL" id="JAPTMU010000005">
    <property type="protein sequence ID" value="KAJ4942757.1"/>
    <property type="molecule type" value="Genomic_DNA"/>
</dbReference>
<keyword evidence="3" id="KW-1185">Reference proteome</keyword>
<evidence type="ECO:0000313" key="3">
    <source>
        <dbReference type="Proteomes" id="UP001219934"/>
    </source>
</evidence>
<evidence type="ECO:0000313" key="2">
    <source>
        <dbReference type="EMBL" id="KAJ4942757.1"/>
    </source>
</evidence>
<evidence type="ECO:0000256" key="1">
    <source>
        <dbReference type="SAM" id="MobiDB-lite"/>
    </source>
</evidence>
<organism evidence="2 3">
    <name type="scientific">Pogonophryne albipinna</name>
    <dbReference type="NCBI Taxonomy" id="1090488"/>
    <lineage>
        <taxon>Eukaryota</taxon>
        <taxon>Metazoa</taxon>
        <taxon>Chordata</taxon>
        <taxon>Craniata</taxon>
        <taxon>Vertebrata</taxon>
        <taxon>Euteleostomi</taxon>
        <taxon>Actinopterygii</taxon>
        <taxon>Neopterygii</taxon>
        <taxon>Teleostei</taxon>
        <taxon>Neoteleostei</taxon>
        <taxon>Acanthomorphata</taxon>
        <taxon>Eupercaria</taxon>
        <taxon>Perciformes</taxon>
        <taxon>Notothenioidei</taxon>
        <taxon>Pogonophryne</taxon>
    </lineage>
</organism>